<proteinExistence type="predicted"/>
<accession>A0A9P4QRS6</accession>
<evidence type="ECO:0000313" key="2">
    <source>
        <dbReference type="EMBL" id="KAF2731285.1"/>
    </source>
</evidence>
<dbReference type="InterPro" id="IPR010730">
    <property type="entry name" value="HET"/>
</dbReference>
<dbReference type="PANTHER" id="PTHR33112">
    <property type="entry name" value="DOMAIN PROTEIN, PUTATIVE-RELATED"/>
    <property type="match status" value="1"/>
</dbReference>
<dbReference type="EMBL" id="ML996199">
    <property type="protein sequence ID" value="KAF2731285.1"/>
    <property type="molecule type" value="Genomic_DNA"/>
</dbReference>
<dbReference type="OrthoDB" id="3486565at2759"/>
<protein>
    <submittedName>
        <fullName evidence="2">HET-domain-containing protein</fullName>
    </submittedName>
</protein>
<feature type="domain" description="Heterokaryon incompatibility" evidence="1">
    <location>
        <begin position="50"/>
        <end position="196"/>
    </location>
</feature>
<reference evidence="2" key="1">
    <citation type="journal article" date="2020" name="Stud. Mycol.">
        <title>101 Dothideomycetes genomes: a test case for predicting lifestyles and emergence of pathogens.</title>
        <authorList>
            <person name="Haridas S."/>
            <person name="Albert R."/>
            <person name="Binder M."/>
            <person name="Bloem J."/>
            <person name="Labutti K."/>
            <person name="Salamov A."/>
            <person name="Andreopoulos B."/>
            <person name="Baker S."/>
            <person name="Barry K."/>
            <person name="Bills G."/>
            <person name="Bluhm B."/>
            <person name="Cannon C."/>
            <person name="Castanera R."/>
            <person name="Culley D."/>
            <person name="Daum C."/>
            <person name="Ezra D."/>
            <person name="Gonzalez J."/>
            <person name="Henrissat B."/>
            <person name="Kuo A."/>
            <person name="Liang C."/>
            <person name="Lipzen A."/>
            <person name="Lutzoni F."/>
            <person name="Magnuson J."/>
            <person name="Mondo S."/>
            <person name="Nolan M."/>
            <person name="Ohm R."/>
            <person name="Pangilinan J."/>
            <person name="Park H.-J."/>
            <person name="Ramirez L."/>
            <person name="Alfaro M."/>
            <person name="Sun H."/>
            <person name="Tritt A."/>
            <person name="Yoshinaga Y."/>
            <person name="Zwiers L.-H."/>
            <person name="Turgeon B."/>
            <person name="Goodwin S."/>
            <person name="Spatafora J."/>
            <person name="Crous P."/>
            <person name="Grigoriev I."/>
        </authorList>
    </citation>
    <scope>NUCLEOTIDE SEQUENCE</scope>
    <source>
        <strain evidence="2">CBS 125425</strain>
    </source>
</reference>
<evidence type="ECO:0000313" key="3">
    <source>
        <dbReference type="Proteomes" id="UP000799444"/>
    </source>
</evidence>
<evidence type="ECO:0000259" key="1">
    <source>
        <dbReference type="Pfam" id="PF06985"/>
    </source>
</evidence>
<dbReference type="Proteomes" id="UP000799444">
    <property type="component" value="Unassembled WGS sequence"/>
</dbReference>
<comment type="caution">
    <text evidence="2">The sequence shown here is derived from an EMBL/GenBank/DDBJ whole genome shotgun (WGS) entry which is preliminary data.</text>
</comment>
<name>A0A9P4QRS6_9PLEO</name>
<dbReference type="Pfam" id="PF06985">
    <property type="entry name" value="HET"/>
    <property type="match status" value="1"/>
</dbReference>
<gene>
    <name evidence="2" type="ORF">EJ04DRAFT_443328</name>
</gene>
<organism evidence="2 3">
    <name type="scientific">Polyplosphaeria fusca</name>
    <dbReference type="NCBI Taxonomy" id="682080"/>
    <lineage>
        <taxon>Eukaryota</taxon>
        <taxon>Fungi</taxon>
        <taxon>Dikarya</taxon>
        <taxon>Ascomycota</taxon>
        <taxon>Pezizomycotina</taxon>
        <taxon>Dothideomycetes</taxon>
        <taxon>Pleosporomycetidae</taxon>
        <taxon>Pleosporales</taxon>
        <taxon>Tetraplosphaeriaceae</taxon>
        <taxon>Polyplosphaeria</taxon>
    </lineage>
</organism>
<feature type="non-terminal residue" evidence="2">
    <location>
        <position position="1"/>
    </location>
</feature>
<keyword evidence="3" id="KW-1185">Reference proteome</keyword>
<dbReference type="AlphaFoldDB" id="A0A9P4QRS6"/>
<dbReference type="PANTHER" id="PTHR33112:SF10">
    <property type="entry name" value="TOL"/>
    <property type="match status" value="1"/>
</dbReference>
<sequence>CRESHDACNRLRKHGVLPTRLIDIGTEDSPNPRLVLSRTISDSSKEHAAYMTLSHKWGSAPFLVLSWHNLKEFQEALPMEQVPKTFRDAIYFAHCCGARYLWIDSLCIIQDSTEDWQIEASTMHTVYSNSYLNIAASESENPSEGLRAAKFADLEQPMRFLFQHGAFEGVYSCHYETLSDLEGTNSLSQRGWVLQERLMSPQTIHFTSTVTWECREIFASQLYPEGKEGTLEKIRYSMRIGSVENRHLLWTMAIQNYSRCTLTKTDDKLVAISGIARTLQALHQNDYLAGLWRDNLVEGLMWVPELDNDVFGYGTTCHLAPYWSWASVDGPVSMAFSIWHKNLVFQVLEAKTTPLHGDIFDQVKSEFIKLLGSIYCLGVFDNV</sequence>